<dbReference type="SUPFAM" id="SSF159894">
    <property type="entry name" value="YgaC/TfoX-N like"/>
    <property type="match status" value="1"/>
</dbReference>
<sequence length="104" mass="12042">MSQNEQKFNEIAEHLNLTDNVDKGNMFGAKCLKLNKKAFAMFHQDEMIFKLPADASLMGLEGVRPFEPMPGRPMNGWIQVPYRYSEQWEDLSVKALNHLRQLSE</sequence>
<organism evidence="1 2">
    <name type="scientific">Cohnella silvisoli</name>
    <dbReference type="NCBI Taxonomy" id="2873699"/>
    <lineage>
        <taxon>Bacteria</taxon>
        <taxon>Bacillati</taxon>
        <taxon>Bacillota</taxon>
        <taxon>Bacilli</taxon>
        <taxon>Bacillales</taxon>
        <taxon>Paenibacillaceae</taxon>
        <taxon>Cohnella</taxon>
    </lineage>
</organism>
<name>A0ABV1KMU7_9BACL</name>
<dbReference type="EMBL" id="JASKHM010000001">
    <property type="protein sequence ID" value="MEQ4481378.1"/>
    <property type="molecule type" value="Genomic_DNA"/>
</dbReference>
<dbReference type="Gene3D" id="3.30.1460.30">
    <property type="entry name" value="YgaC/TfoX-N like chaperone"/>
    <property type="match status" value="1"/>
</dbReference>
<comment type="caution">
    <text evidence="1">The sequence shown here is derived from an EMBL/GenBank/DDBJ whole genome shotgun (WGS) entry which is preliminary data.</text>
</comment>
<evidence type="ECO:0000313" key="1">
    <source>
        <dbReference type="EMBL" id="MEQ4481378.1"/>
    </source>
</evidence>
<reference evidence="1 2" key="1">
    <citation type="journal article" date="2023" name="Genome Announc.">
        <title>Pan-Genome Analyses of the Genus Cohnella and Proposal of the Novel Species Cohnella silvisoli sp. nov., Isolated from Forest Soil.</title>
        <authorList>
            <person name="Wang C."/>
            <person name="Mao L."/>
            <person name="Bao G."/>
            <person name="Zhu H."/>
        </authorList>
    </citation>
    <scope>NUCLEOTIDE SEQUENCE [LARGE SCALE GENOMIC DNA]</scope>
    <source>
        <strain evidence="1 2">NL03-T5-1</strain>
    </source>
</reference>
<accession>A0ABV1KMU7</accession>
<dbReference type="RefSeq" id="WP_232182115.1">
    <property type="nucleotide sequence ID" value="NZ_JAIOAP010000001.1"/>
</dbReference>
<proteinExistence type="predicted"/>
<evidence type="ECO:0000313" key="2">
    <source>
        <dbReference type="Proteomes" id="UP001493487"/>
    </source>
</evidence>
<dbReference type="Proteomes" id="UP001493487">
    <property type="component" value="Unassembled WGS sequence"/>
</dbReference>
<protein>
    <recommendedName>
        <fullName evidence="3">TfoX N-terminal domain-containing protein</fullName>
    </recommendedName>
</protein>
<keyword evidence="2" id="KW-1185">Reference proteome</keyword>
<evidence type="ECO:0008006" key="3">
    <source>
        <dbReference type="Google" id="ProtNLM"/>
    </source>
</evidence>
<gene>
    <name evidence="1" type="ORF">QJS35_03090</name>
</gene>